<protein>
    <recommendedName>
        <fullName evidence="4">DUF1565 domain-containing protein</fullName>
    </recommendedName>
</protein>
<reference evidence="2 3" key="1">
    <citation type="journal article" date="2017" name="Mol. Biol. Evol.">
        <title>The 4-celled Tetrabaena socialis nuclear genome reveals the essential components for genetic control of cell number at the origin of multicellularity in the volvocine lineage.</title>
        <authorList>
            <person name="Featherston J."/>
            <person name="Arakaki Y."/>
            <person name="Hanschen E.R."/>
            <person name="Ferris P.J."/>
            <person name="Michod R.E."/>
            <person name="Olson B.J.S.C."/>
            <person name="Nozaki H."/>
            <person name="Durand P.M."/>
        </authorList>
    </citation>
    <scope>NUCLEOTIDE SEQUENCE [LARGE SCALE GENOMIC DNA]</scope>
    <source>
        <strain evidence="2 3">NIES-571</strain>
    </source>
</reference>
<dbReference type="SUPFAM" id="SSF51126">
    <property type="entry name" value="Pectin lyase-like"/>
    <property type="match status" value="1"/>
</dbReference>
<sequence length="426" mass="45095">MPRNGLAAAFAATAVVLLGLACTAAAAAVTLQTGRSLIPVGGGSPVLYNATRDTAITTQYIDAWNNMNGITYLWGSTAPDFTYGLGEASPYNPAEKFRTLLRFDDAHSYVPADAVVQSAELTVTFINYNFDPVLVQACFMTRPWAYQGGPSYKTVGWAFSGWDGSASVPWTQPGAWADCSPNVNISFVLPSNGAYGYVSQTIALDPASVQAWLPSNGSANYGLLFRAVNGSVSIVSSQWQKDAPALRRPALSIAFSTDPADAPAPAAYPVTLGTVSRTWWVDPTGDDALNSGHSDSPFKTPAKAVFEAWPGDKIYLKSGAYPGALNILRSNITLQSAPGNWAVVSSPTNDPQQAVNVITLRPGANYGVIQDLEITGGFSYGISFISSTVEGPSHWTISNVRIHNTGSSSIKLSDKAANIIFSNCDI</sequence>
<accession>A0A2J7ZRH7</accession>
<evidence type="ECO:0000256" key="1">
    <source>
        <dbReference type="SAM" id="SignalP"/>
    </source>
</evidence>
<name>A0A2J7ZRH7_9CHLO</name>
<dbReference type="EMBL" id="PGGS01000581">
    <property type="protein sequence ID" value="PNH02881.1"/>
    <property type="molecule type" value="Genomic_DNA"/>
</dbReference>
<feature type="signal peptide" evidence="1">
    <location>
        <begin position="1"/>
        <end position="26"/>
    </location>
</feature>
<proteinExistence type="predicted"/>
<dbReference type="InterPro" id="IPR012334">
    <property type="entry name" value="Pectin_lyas_fold"/>
</dbReference>
<organism evidence="2 3">
    <name type="scientific">Tetrabaena socialis</name>
    <dbReference type="NCBI Taxonomy" id="47790"/>
    <lineage>
        <taxon>Eukaryota</taxon>
        <taxon>Viridiplantae</taxon>
        <taxon>Chlorophyta</taxon>
        <taxon>core chlorophytes</taxon>
        <taxon>Chlorophyceae</taxon>
        <taxon>CS clade</taxon>
        <taxon>Chlamydomonadales</taxon>
        <taxon>Tetrabaenaceae</taxon>
        <taxon>Tetrabaena</taxon>
    </lineage>
</organism>
<feature type="chain" id="PRO_5014334875" description="DUF1565 domain-containing protein" evidence="1">
    <location>
        <begin position="27"/>
        <end position="426"/>
    </location>
</feature>
<dbReference type="InterPro" id="IPR011050">
    <property type="entry name" value="Pectin_lyase_fold/virulence"/>
</dbReference>
<keyword evidence="3" id="KW-1185">Reference proteome</keyword>
<dbReference type="Gene3D" id="2.160.20.10">
    <property type="entry name" value="Single-stranded right-handed beta-helix, Pectin lyase-like"/>
    <property type="match status" value="1"/>
</dbReference>
<gene>
    <name evidence="2" type="ORF">TSOC_011104</name>
</gene>
<comment type="caution">
    <text evidence="2">The sequence shown here is derived from an EMBL/GenBank/DDBJ whole genome shotgun (WGS) entry which is preliminary data.</text>
</comment>
<evidence type="ECO:0000313" key="2">
    <source>
        <dbReference type="EMBL" id="PNH02881.1"/>
    </source>
</evidence>
<evidence type="ECO:0008006" key="4">
    <source>
        <dbReference type="Google" id="ProtNLM"/>
    </source>
</evidence>
<dbReference type="PROSITE" id="PS51257">
    <property type="entry name" value="PROKAR_LIPOPROTEIN"/>
    <property type="match status" value="1"/>
</dbReference>
<keyword evidence="1" id="KW-0732">Signal</keyword>
<dbReference type="AlphaFoldDB" id="A0A2J7ZRH7"/>
<evidence type="ECO:0000313" key="3">
    <source>
        <dbReference type="Proteomes" id="UP000236333"/>
    </source>
</evidence>
<dbReference type="Proteomes" id="UP000236333">
    <property type="component" value="Unassembled WGS sequence"/>
</dbReference>